<dbReference type="PANTHER" id="PTHR35339">
    <property type="entry name" value="LINALOOL DEHYDRATASE_ISOMERASE DOMAIN-CONTAINING PROTEIN"/>
    <property type="match status" value="1"/>
</dbReference>
<dbReference type="InterPro" id="IPR049349">
    <property type="entry name" value="DUF2264_N"/>
</dbReference>
<sequence>MALPPPDRERSPRTGWGREHWAAVADHLLGSLRPFAGATGSSGGGHAGFALPGPASRYGPGSDALEAFARSFVLAAVRVAGDGGADPHGFLASYREGLLVGTDPARPDRWPRPDELAQARVEAASLALALDLTRPWLWAHLAADERARVLDWFATCVGQDYPPINWVWFRAVVETFLVAEGREVPAEGLRDTLARHETFTRADGWLSDGDERAFDHYGGWALHYYPHLWAAQARRSAPHLLPDPEVEGAWRTRLGRYLEDAVALEGADGSPLLQGRSLVYRMAAAAPLWVAAATGAGDVAPGVLRRAATGQLQHFLAHGCLDEQGLLSLGWHGPFPAMKQDYTGPGSTYWAAAGFYGLLLPTDHPVWTEVEGPLPVEAGDVRRLVRAPGWLVSGTRADGVVRVLNHGTDHALPGDDRTDAPLYARLGYSTATSPPLTGPTTTAPADSAACLLDEGGAPSHRSGMDVEELLDDGVALRGSSSVRAKWVDDADVTSPDHASGRSGRVRRGPRVRTTSLVRGSWEVRVVAVDAAAPDEVRPTAVRVAGWPLAGEEPPARHDAPSGGAHLAAVTAAGLVSSVELVAASGAARADAILSGVHRESGTSPLGRHVAVPHVDAPLPEGDRPAGAALVVALVRLAGQDADGDGGGEADERPAVRVEGRRVEVLWDGGARSPLEVP</sequence>
<protein>
    <submittedName>
        <fullName evidence="3">DUF2264 domain-containing protein</fullName>
    </submittedName>
</protein>
<gene>
    <name evidence="3" type="ORF">HLB09_08225</name>
</gene>
<feature type="domain" description="DUF2264" evidence="2">
    <location>
        <begin position="18"/>
        <end position="373"/>
    </location>
</feature>
<comment type="caution">
    <text evidence="3">The sequence shown here is derived from an EMBL/GenBank/DDBJ whole genome shotgun (WGS) entry which is preliminary data.</text>
</comment>
<evidence type="ECO:0000313" key="3">
    <source>
        <dbReference type="EMBL" id="NNH23077.1"/>
    </source>
</evidence>
<evidence type="ECO:0000313" key="4">
    <source>
        <dbReference type="Proteomes" id="UP000555552"/>
    </source>
</evidence>
<dbReference type="EMBL" id="JABEMA010000096">
    <property type="protein sequence ID" value="NNH23077.1"/>
    <property type="molecule type" value="Genomic_DNA"/>
</dbReference>
<dbReference type="InterPro" id="IPR016624">
    <property type="entry name" value="UCP014753"/>
</dbReference>
<name>A0A849BQ06_9ACTN</name>
<dbReference type="AlphaFoldDB" id="A0A849BQ06"/>
<reference evidence="3 4" key="1">
    <citation type="submission" date="2020-05" db="EMBL/GenBank/DDBJ databases">
        <title>MicrobeNet Type strains.</title>
        <authorList>
            <person name="Nicholson A.C."/>
        </authorList>
    </citation>
    <scope>NUCLEOTIDE SEQUENCE [LARGE SCALE GENOMIC DNA]</scope>
    <source>
        <strain evidence="3 4">JCM 14547</strain>
    </source>
</reference>
<evidence type="ECO:0000259" key="2">
    <source>
        <dbReference type="Pfam" id="PF10022"/>
    </source>
</evidence>
<organism evidence="3 4">
    <name type="scientific">Pseudokineococcus marinus</name>
    <dbReference type="NCBI Taxonomy" id="351215"/>
    <lineage>
        <taxon>Bacteria</taxon>
        <taxon>Bacillati</taxon>
        <taxon>Actinomycetota</taxon>
        <taxon>Actinomycetes</taxon>
        <taxon>Kineosporiales</taxon>
        <taxon>Kineosporiaceae</taxon>
        <taxon>Pseudokineococcus</taxon>
    </lineage>
</organism>
<evidence type="ECO:0000256" key="1">
    <source>
        <dbReference type="SAM" id="MobiDB-lite"/>
    </source>
</evidence>
<keyword evidence="4" id="KW-1185">Reference proteome</keyword>
<dbReference type="Proteomes" id="UP000555552">
    <property type="component" value="Unassembled WGS sequence"/>
</dbReference>
<accession>A0A849BQ06</accession>
<dbReference type="Pfam" id="PF10022">
    <property type="entry name" value="DUF2264"/>
    <property type="match status" value="1"/>
</dbReference>
<proteinExistence type="predicted"/>
<dbReference type="PANTHER" id="PTHR35339:SF4">
    <property type="entry name" value="LINALOOL DEHYDRATASE_ISOMERASE DOMAIN-CONTAINING PROTEIN"/>
    <property type="match status" value="1"/>
</dbReference>
<feature type="region of interest" description="Disordered" evidence="1">
    <location>
        <begin position="490"/>
        <end position="510"/>
    </location>
</feature>